<comment type="caution">
    <text evidence="1">The sequence shown here is derived from an EMBL/GenBank/DDBJ whole genome shotgun (WGS) entry which is preliminary data.</text>
</comment>
<protein>
    <submittedName>
        <fullName evidence="1">Ran GAP Rna1</fullName>
    </submittedName>
</protein>
<dbReference type="EMBL" id="JANBVB010000002">
    <property type="protein sequence ID" value="KAJ2900864.1"/>
    <property type="molecule type" value="Genomic_DNA"/>
</dbReference>
<proteinExistence type="predicted"/>
<gene>
    <name evidence="1" type="primary">rna1</name>
    <name evidence="1" type="ORF">IWW38_000239</name>
</gene>
<accession>A0ACC1M9J8</accession>
<keyword evidence="2" id="KW-1185">Reference proteome</keyword>
<reference evidence="1" key="1">
    <citation type="submission" date="2022-07" db="EMBL/GenBank/DDBJ databases">
        <title>Phylogenomic reconstructions and comparative analyses of Kickxellomycotina fungi.</title>
        <authorList>
            <person name="Reynolds N.K."/>
            <person name="Stajich J.E."/>
            <person name="Barry K."/>
            <person name="Grigoriev I.V."/>
            <person name="Crous P."/>
            <person name="Smith M.E."/>
        </authorList>
    </citation>
    <scope>NUCLEOTIDE SEQUENCE</scope>
    <source>
        <strain evidence="1">CBS 190363</strain>
    </source>
</reference>
<organism evidence="1 2">
    <name type="scientific">Coemansia aciculifera</name>
    <dbReference type="NCBI Taxonomy" id="417176"/>
    <lineage>
        <taxon>Eukaryota</taxon>
        <taxon>Fungi</taxon>
        <taxon>Fungi incertae sedis</taxon>
        <taxon>Zoopagomycota</taxon>
        <taxon>Kickxellomycotina</taxon>
        <taxon>Kickxellomycetes</taxon>
        <taxon>Kickxellales</taxon>
        <taxon>Kickxellaceae</taxon>
        <taxon>Coemansia</taxon>
    </lineage>
</organism>
<evidence type="ECO:0000313" key="2">
    <source>
        <dbReference type="Proteomes" id="UP001139981"/>
    </source>
</evidence>
<sequence>MAITADRIYSLEGKGLKLTTAEDIEPYLEELRNIENLEELRLNGNTIGAEAAQALASVLKTKPTLKASQHKNIVNSLNIATLHDIFTSRLKDEVKQSVIALCGVLVDFPNLIELNLSDNAFGPLGAEAMSEFLSKHTGLQVLKLNNNGLGIQGGTTIANALIKCQAECERQGKEPALHTIVCGRNRLENGSAPAFAKAFAALKSLREVRMPQNGIRSEGIMELVTGLASNSKLAILDLQDNTFTHSGSAALAAALPSWDALEHLNVGDCLLGSTGGLLVIEALHDRATLKLVNLQYNEIEQDGAIALAKSLRTLKLLESLELNGNRFDAESNAVELIKAALSENDIDDEIIGSLSDMEEITDDEEEEEEEEEEESEKEEAEVEEAVEETKDASAMDEDAVTDNAVRPKTASEALEDDLADLVSQMKKQLNV</sequence>
<evidence type="ECO:0000313" key="1">
    <source>
        <dbReference type="EMBL" id="KAJ2900864.1"/>
    </source>
</evidence>
<dbReference type="Proteomes" id="UP001139981">
    <property type="component" value="Unassembled WGS sequence"/>
</dbReference>
<name>A0ACC1M9J8_9FUNG</name>